<keyword evidence="3" id="KW-1185">Reference proteome</keyword>
<reference evidence="2" key="2">
    <citation type="submission" date="2023-05" db="EMBL/GenBank/DDBJ databases">
        <authorList>
            <consortium name="Lawrence Berkeley National Laboratory"/>
            <person name="Steindorff A."/>
            <person name="Hensen N."/>
            <person name="Bonometti L."/>
            <person name="Westerberg I."/>
            <person name="Brannstrom I.O."/>
            <person name="Guillou S."/>
            <person name="Cros-Aarteil S."/>
            <person name="Calhoun S."/>
            <person name="Haridas S."/>
            <person name="Kuo A."/>
            <person name="Mondo S."/>
            <person name="Pangilinan J."/>
            <person name="Riley R."/>
            <person name="Labutti K."/>
            <person name="Andreopoulos B."/>
            <person name="Lipzen A."/>
            <person name="Chen C."/>
            <person name="Yanf M."/>
            <person name="Daum C."/>
            <person name="Ng V."/>
            <person name="Clum A."/>
            <person name="Ohm R."/>
            <person name="Martin F."/>
            <person name="Silar P."/>
            <person name="Natvig D."/>
            <person name="Lalanne C."/>
            <person name="Gautier V."/>
            <person name="Ament-Velasquez S.L."/>
            <person name="Kruys A."/>
            <person name="Hutchinson M.I."/>
            <person name="Powell A.J."/>
            <person name="Barry K."/>
            <person name="Miller A.N."/>
            <person name="Grigoriev I.V."/>
            <person name="Debuchy R."/>
            <person name="Gladieux P."/>
            <person name="Thoren M.H."/>
            <person name="Johannesson H."/>
        </authorList>
    </citation>
    <scope>NUCLEOTIDE SEQUENCE</scope>
    <source>
        <strain evidence="2">CBS 892.96</strain>
    </source>
</reference>
<name>A0AAN6W1H9_9PEZI</name>
<protein>
    <submittedName>
        <fullName evidence="2">Uncharacterized protein</fullName>
    </submittedName>
</protein>
<evidence type="ECO:0000313" key="2">
    <source>
        <dbReference type="EMBL" id="KAK4173225.1"/>
    </source>
</evidence>
<organism evidence="2 3">
    <name type="scientific">Triangularia setosa</name>
    <dbReference type="NCBI Taxonomy" id="2587417"/>
    <lineage>
        <taxon>Eukaryota</taxon>
        <taxon>Fungi</taxon>
        <taxon>Dikarya</taxon>
        <taxon>Ascomycota</taxon>
        <taxon>Pezizomycotina</taxon>
        <taxon>Sordariomycetes</taxon>
        <taxon>Sordariomycetidae</taxon>
        <taxon>Sordariales</taxon>
        <taxon>Podosporaceae</taxon>
        <taxon>Triangularia</taxon>
    </lineage>
</organism>
<feature type="region of interest" description="Disordered" evidence="1">
    <location>
        <begin position="145"/>
        <end position="183"/>
    </location>
</feature>
<accession>A0AAN6W1H9</accession>
<feature type="compositionally biased region" description="Polar residues" evidence="1">
    <location>
        <begin position="336"/>
        <end position="376"/>
    </location>
</feature>
<dbReference type="AlphaFoldDB" id="A0AAN6W1H9"/>
<sequence>MDDIEPTFDLKTTLSLQNMYLSDASPPPFLGTLSPPPRFAIKMQQAIISFDKRLGPQFRLDLEDVLARLRIWATNTNVLTEDSRLYNNSDILDVLASMLKRLKSSIETAVETMIHPILNEADEEEIGTAGQSALSKRGEDIIGITSESGSESGLSPILSSDTSEGVDGSDIEGEGWGGGTESATGPLRSANVLLDNIYRVSHLARSKIPVLENERVREFEKEVKTEEEKEEVKSLEDQVRTHLLAHSKQTSKVLVDRLVAAARFRRMKYWYRKYQQQRIQEEFHKMPAGEPTPAQNSQQPEPILPGQHSLGMGSTSSRTSRSRQSTIFSTAMAPASSRNSGDSANSKTTASSVTMKSKRLNSYSRSTADTRITISASGRRERLDVPPPPKDPNLEDMCPYCFGALKKANKEPTRWK</sequence>
<reference evidence="2" key="1">
    <citation type="journal article" date="2023" name="Mol. Phylogenet. Evol.">
        <title>Genome-scale phylogeny and comparative genomics of the fungal order Sordariales.</title>
        <authorList>
            <person name="Hensen N."/>
            <person name="Bonometti L."/>
            <person name="Westerberg I."/>
            <person name="Brannstrom I.O."/>
            <person name="Guillou S."/>
            <person name="Cros-Aarteil S."/>
            <person name="Calhoun S."/>
            <person name="Haridas S."/>
            <person name="Kuo A."/>
            <person name="Mondo S."/>
            <person name="Pangilinan J."/>
            <person name="Riley R."/>
            <person name="LaButti K."/>
            <person name="Andreopoulos B."/>
            <person name="Lipzen A."/>
            <person name="Chen C."/>
            <person name="Yan M."/>
            <person name="Daum C."/>
            <person name="Ng V."/>
            <person name="Clum A."/>
            <person name="Steindorff A."/>
            <person name="Ohm R.A."/>
            <person name="Martin F."/>
            <person name="Silar P."/>
            <person name="Natvig D.O."/>
            <person name="Lalanne C."/>
            <person name="Gautier V."/>
            <person name="Ament-Velasquez S.L."/>
            <person name="Kruys A."/>
            <person name="Hutchinson M.I."/>
            <person name="Powell A.J."/>
            <person name="Barry K."/>
            <person name="Miller A.N."/>
            <person name="Grigoriev I.V."/>
            <person name="Debuchy R."/>
            <person name="Gladieux P."/>
            <person name="Hiltunen Thoren M."/>
            <person name="Johannesson H."/>
        </authorList>
    </citation>
    <scope>NUCLEOTIDE SEQUENCE</scope>
    <source>
        <strain evidence="2">CBS 892.96</strain>
    </source>
</reference>
<dbReference type="Proteomes" id="UP001302321">
    <property type="component" value="Unassembled WGS sequence"/>
</dbReference>
<evidence type="ECO:0000256" key="1">
    <source>
        <dbReference type="SAM" id="MobiDB-lite"/>
    </source>
</evidence>
<proteinExistence type="predicted"/>
<feature type="compositionally biased region" description="Low complexity" evidence="1">
    <location>
        <begin position="145"/>
        <end position="161"/>
    </location>
</feature>
<gene>
    <name evidence="2" type="ORF">QBC36DRAFT_60507</name>
</gene>
<feature type="region of interest" description="Disordered" evidence="1">
    <location>
        <begin position="287"/>
        <end position="396"/>
    </location>
</feature>
<dbReference type="EMBL" id="MU866359">
    <property type="protein sequence ID" value="KAK4173225.1"/>
    <property type="molecule type" value="Genomic_DNA"/>
</dbReference>
<feature type="compositionally biased region" description="Low complexity" evidence="1">
    <location>
        <begin position="314"/>
        <end position="326"/>
    </location>
</feature>
<comment type="caution">
    <text evidence="2">The sequence shown here is derived from an EMBL/GenBank/DDBJ whole genome shotgun (WGS) entry which is preliminary data.</text>
</comment>
<evidence type="ECO:0000313" key="3">
    <source>
        <dbReference type="Proteomes" id="UP001302321"/>
    </source>
</evidence>